<dbReference type="EMBL" id="JAFITR010000042">
    <property type="protein sequence ID" value="MBN4066946.1"/>
    <property type="molecule type" value="Genomic_DNA"/>
</dbReference>
<sequence length="149" mass="16395">MGPFEELLKELALALDIDIVPEDKETCLLLFEESLPVQIEIMDEKLLIGAKLGEVHPGKSRELILIEALKANNAPYPRFGTLAYSNKTNQLIQCEMINMDGVRGEELKDLLASFVKKAQVWKEALEQGVAPQIDIPGSKTSSAPFGLSS</sequence>
<gene>
    <name evidence="1" type="ORF">JYU14_02565</name>
</gene>
<evidence type="ECO:0000313" key="2">
    <source>
        <dbReference type="Proteomes" id="UP000722121"/>
    </source>
</evidence>
<dbReference type="Gene3D" id="3.30.1460.10">
    <property type="match status" value="1"/>
</dbReference>
<accession>A0ABS3ARK3</accession>
<dbReference type="InterPro" id="IPR010261">
    <property type="entry name" value="Tir_chaperone"/>
</dbReference>
<name>A0ABS3ARK3_9BACT</name>
<dbReference type="Pfam" id="PF05932">
    <property type="entry name" value="CesT"/>
    <property type="match status" value="1"/>
</dbReference>
<reference evidence="1 2" key="1">
    <citation type="submission" date="2021-02" db="EMBL/GenBank/DDBJ databases">
        <title>Activity-based single-cell genomes from oceanic crustal fluid captures similar information to metagenomic and metatranscriptomic surveys with orders of magnitude less sampling.</title>
        <authorList>
            <person name="D'Angelo T.S."/>
            <person name="Orcutt B.N."/>
        </authorList>
    </citation>
    <scope>NUCLEOTIDE SEQUENCE [LARGE SCALE GENOMIC DNA]</scope>
    <source>
        <strain evidence="1">AH-315-G07</strain>
    </source>
</reference>
<organism evidence="1 2">
    <name type="scientific">Simkania negevensis</name>
    <dbReference type="NCBI Taxonomy" id="83561"/>
    <lineage>
        <taxon>Bacteria</taxon>
        <taxon>Pseudomonadati</taxon>
        <taxon>Chlamydiota</taxon>
        <taxon>Chlamydiia</taxon>
        <taxon>Parachlamydiales</taxon>
        <taxon>Simkaniaceae</taxon>
        <taxon>Simkania</taxon>
    </lineage>
</organism>
<keyword evidence="2" id="KW-1185">Reference proteome</keyword>
<dbReference type="Proteomes" id="UP000722121">
    <property type="component" value="Unassembled WGS sequence"/>
</dbReference>
<comment type="caution">
    <text evidence="1">The sequence shown here is derived from an EMBL/GenBank/DDBJ whole genome shotgun (WGS) entry which is preliminary data.</text>
</comment>
<evidence type="ECO:0000313" key="1">
    <source>
        <dbReference type="EMBL" id="MBN4066946.1"/>
    </source>
</evidence>
<protein>
    <submittedName>
        <fullName evidence="1">CesT family type III secretion system chaperone</fullName>
    </submittedName>
</protein>
<dbReference type="SUPFAM" id="SSF69635">
    <property type="entry name" value="Type III secretory system chaperone-like"/>
    <property type="match status" value="1"/>
</dbReference>
<proteinExistence type="predicted"/>